<gene>
    <name evidence="1" type="ORF">SAMN05216598_4763</name>
</gene>
<evidence type="ECO:0008006" key="3">
    <source>
        <dbReference type="Google" id="ProtNLM"/>
    </source>
</evidence>
<dbReference type="Proteomes" id="UP000199524">
    <property type="component" value="Chromosome I"/>
</dbReference>
<dbReference type="EMBL" id="LT629777">
    <property type="protein sequence ID" value="SDT27486.1"/>
    <property type="molecule type" value="Genomic_DNA"/>
</dbReference>
<reference evidence="2" key="1">
    <citation type="submission" date="2016-10" db="EMBL/GenBank/DDBJ databases">
        <authorList>
            <person name="Varghese N."/>
            <person name="Submissions S."/>
        </authorList>
    </citation>
    <scope>NUCLEOTIDE SEQUENCE [LARGE SCALE GENOMIC DNA]</scope>
    <source>
        <strain evidence="2">ATCC 23835</strain>
    </source>
</reference>
<organism evidence="1 2">
    <name type="scientific">Pseudomonas asplenii</name>
    <dbReference type="NCBI Taxonomy" id="53407"/>
    <lineage>
        <taxon>Bacteria</taxon>
        <taxon>Pseudomonadati</taxon>
        <taxon>Pseudomonadota</taxon>
        <taxon>Gammaproteobacteria</taxon>
        <taxon>Pseudomonadales</taxon>
        <taxon>Pseudomonadaceae</taxon>
        <taxon>Pseudomonas</taxon>
    </lineage>
</organism>
<name>A0A1H1Z2S0_9PSED</name>
<keyword evidence="2" id="KW-1185">Reference proteome</keyword>
<proteinExistence type="predicted"/>
<sequence length="75" mass="8048">MGSVFGSLRFGAAVCVGVVLTGCAEQPGTLEQWGGYEPQARNLRGNVSLHSEKALFSEPESYMDLLLSNAQTSQR</sequence>
<dbReference type="GeneID" id="300209638"/>
<accession>A0A1H1Z2S0</accession>
<evidence type="ECO:0000313" key="1">
    <source>
        <dbReference type="EMBL" id="SDT27486.1"/>
    </source>
</evidence>
<protein>
    <recommendedName>
        <fullName evidence="3">Lipoprotein</fullName>
    </recommendedName>
</protein>
<evidence type="ECO:0000313" key="2">
    <source>
        <dbReference type="Proteomes" id="UP000199524"/>
    </source>
</evidence>
<dbReference type="AlphaFoldDB" id="A0A1H1Z2S0"/>
<dbReference type="RefSeq" id="WP_090209445.1">
    <property type="nucleotide sequence ID" value="NZ_LT629777.1"/>
</dbReference>